<dbReference type="Pfam" id="PF00106">
    <property type="entry name" value="adh_short"/>
    <property type="match status" value="1"/>
</dbReference>
<evidence type="ECO:0008006" key="6">
    <source>
        <dbReference type="Google" id="ProtNLM"/>
    </source>
</evidence>
<name>A0AA39G2Z3_MICHY</name>
<accession>A0AA39G2Z3</accession>
<dbReference type="SUPFAM" id="SSF51735">
    <property type="entry name" value="NAD(P)-binding Rossmann-fold domains"/>
    <property type="match status" value="1"/>
</dbReference>
<dbReference type="InterPro" id="IPR036291">
    <property type="entry name" value="NAD(P)-bd_dom_sf"/>
</dbReference>
<evidence type="ECO:0000313" key="4">
    <source>
        <dbReference type="EMBL" id="KAK0180570.1"/>
    </source>
</evidence>
<keyword evidence="2" id="KW-0560">Oxidoreductase</keyword>
<evidence type="ECO:0000256" key="1">
    <source>
        <dbReference type="ARBA" id="ARBA00006484"/>
    </source>
</evidence>
<dbReference type="GO" id="GO:0016491">
    <property type="term" value="F:oxidoreductase activity"/>
    <property type="evidence" value="ECO:0007669"/>
    <property type="project" value="UniProtKB-KW"/>
</dbReference>
<dbReference type="PRINTS" id="PR00080">
    <property type="entry name" value="SDRFAMILY"/>
</dbReference>
<proteinExistence type="inferred from homology"/>
<dbReference type="PRINTS" id="PR00081">
    <property type="entry name" value="GDHRDH"/>
</dbReference>
<dbReference type="AlphaFoldDB" id="A0AA39G2Z3"/>
<dbReference type="EMBL" id="JAQQBR010000002">
    <property type="protein sequence ID" value="KAK0180570.1"/>
    <property type="molecule type" value="Genomic_DNA"/>
</dbReference>
<reference evidence="4" key="2">
    <citation type="submission" date="2023-03" db="EMBL/GenBank/DDBJ databases">
        <authorList>
            <person name="Inwood S.N."/>
            <person name="Skelly J.G."/>
            <person name="Guhlin J."/>
            <person name="Harrop T.W.R."/>
            <person name="Goldson S.G."/>
            <person name="Dearden P.K."/>
        </authorList>
    </citation>
    <scope>NUCLEOTIDE SEQUENCE</scope>
    <source>
        <strain evidence="4">Lincoln</strain>
        <tissue evidence="4">Whole body</tissue>
    </source>
</reference>
<dbReference type="InterPro" id="IPR002347">
    <property type="entry name" value="SDR_fam"/>
</dbReference>
<organism evidence="4 5">
    <name type="scientific">Microctonus hyperodae</name>
    <name type="common">Parasitoid wasp</name>
    <dbReference type="NCBI Taxonomy" id="165561"/>
    <lineage>
        <taxon>Eukaryota</taxon>
        <taxon>Metazoa</taxon>
        <taxon>Ecdysozoa</taxon>
        <taxon>Arthropoda</taxon>
        <taxon>Hexapoda</taxon>
        <taxon>Insecta</taxon>
        <taxon>Pterygota</taxon>
        <taxon>Neoptera</taxon>
        <taxon>Endopterygota</taxon>
        <taxon>Hymenoptera</taxon>
        <taxon>Apocrita</taxon>
        <taxon>Ichneumonoidea</taxon>
        <taxon>Braconidae</taxon>
        <taxon>Euphorinae</taxon>
        <taxon>Microctonus</taxon>
    </lineage>
</organism>
<dbReference type="PANTHER" id="PTHR43115">
    <property type="entry name" value="DEHYDROGENASE/REDUCTASE SDR FAMILY MEMBER 11"/>
    <property type="match status" value="1"/>
</dbReference>
<evidence type="ECO:0000256" key="2">
    <source>
        <dbReference type="ARBA" id="ARBA00023002"/>
    </source>
</evidence>
<evidence type="ECO:0000313" key="5">
    <source>
        <dbReference type="Proteomes" id="UP001168972"/>
    </source>
</evidence>
<reference evidence="4" key="1">
    <citation type="journal article" date="2023" name="bioRxiv">
        <title>Scaffold-level genome assemblies of two parasitoid biocontrol wasps reveal the parthenogenesis mechanism and an associated novel virus.</title>
        <authorList>
            <person name="Inwood S."/>
            <person name="Skelly J."/>
            <person name="Guhlin J."/>
            <person name="Harrop T."/>
            <person name="Goldson S."/>
            <person name="Dearden P."/>
        </authorList>
    </citation>
    <scope>NUCLEOTIDE SEQUENCE</scope>
    <source>
        <strain evidence="4">Lincoln</strain>
        <tissue evidence="4">Whole body</tissue>
    </source>
</reference>
<dbReference type="PANTHER" id="PTHR43115:SF4">
    <property type="entry name" value="DEHYDROGENASE_REDUCTASE SDR FAMILY MEMBER 11"/>
    <property type="match status" value="1"/>
</dbReference>
<comment type="caution">
    <text evidence="4">The sequence shown here is derived from an EMBL/GenBank/DDBJ whole genome shotgun (WGS) entry which is preliminary data.</text>
</comment>
<comment type="similarity">
    <text evidence="1 3">Belongs to the short-chain dehydrogenases/reductases (SDR) family.</text>
</comment>
<keyword evidence="5" id="KW-1185">Reference proteome</keyword>
<dbReference type="Proteomes" id="UP001168972">
    <property type="component" value="Unassembled WGS sequence"/>
</dbReference>
<gene>
    <name evidence="4" type="ORF">PV327_002937</name>
</gene>
<sequence>MPIVRWGGKIAVVTGAGSGIGAAITHILLRNRINVFGFDIETNGFETIKTKISGISNVGFFQGLKCDVSREYDICTAFDVVKKKFGGVDIMVNNAAVVDYSRVIDSNRKSFERLVNTNVLAVATCTRIAVESMRERGVEGHIFNINSVLGHEIPLQGFSEEKGLNGFNIYPSTKHATVALTHTVRRELAASKLSIKITSISPGLTKTNLAKRANFGNFFDGIPALEPEDIAEALLYALAMKPEVQVRKIHGNIVNTF</sequence>
<protein>
    <recommendedName>
        <fullName evidence="6">Dehydrogenase/reductase SDR family member 11</fullName>
    </recommendedName>
</protein>
<evidence type="ECO:0000256" key="3">
    <source>
        <dbReference type="RuleBase" id="RU000363"/>
    </source>
</evidence>
<dbReference type="Gene3D" id="3.40.50.720">
    <property type="entry name" value="NAD(P)-binding Rossmann-like Domain"/>
    <property type="match status" value="1"/>
</dbReference>